<dbReference type="Pfam" id="PF17765">
    <property type="entry name" value="MLTR_LBD"/>
    <property type="match status" value="1"/>
</dbReference>
<dbReference type="SUPFAM" id="SSF47413">
    <property type="entry name" value="lambda repressor-like DNA-binding domains"/>
    <property type="match status" value="1"/>
</dbReference>
<name>A0ABS9Q463_9MICO</name>
<evidence type="ECO:0000259" key="1">
    <source>
        <dbReference type="PROSITE" id="PS50943"/>
    </source>
</evidence>
<dbReference type="Pfam" id="PF13560">
    <property type="entry name" value="HTH_31"/>
    <property type="match status" value="1"/>
</dbReference>
<dbReference type="PANTHER" id="PTHR35010:SF2">
    <property type="entry name" value="BLL4672 PROTEIN"/>
    <property type="match status" value="1"/>
</dbReference>
<dbReference type="Gene3D" id="1.10.260.40">
    <property type="entry name" value="lambda repressor-like DNA-binding domains"/>
    <property type="match status" value="1"/>
</dbReference>
<gene>
    <name evidence="2" type="ORF">MHL29_12350</name>
</gene>
<feature type="domain" description="HTH cro/C1-type" evidence="1">
    <location>
        <begin position="40"/>
        <end position="87"/>
    </location>
</feature>
<comment type="caution">
    <text evidence="2">The sequence shown here is derived from an EMBL/GenBank/DDBJ whole genome shotgun (WGS) entry which is preliminary data.</text>
</comment>
<sequence>MPSRPRHESPLGAFLKARRDGLAPEQAGLRRGIGMRRTPGLRREELAALAGISNDYYIRLERGKERRPSPAVVESLARALLLDDAERDHLRELAQQAHRMDLADNVTVGSDVPAGVIRMLDVLRPLPSFVTNRIGDYLAWNPSGLRLLAGLSDWPEAERNAARYGFLHPAARELYVDWEAQVAGLVSALRRLASTEPNAADVAALVTDLRRTSPEFSRLWDRYDVDLYVTGSQRLLHPLVGELTVDYQVLRIEGEGGLTMMTYHAEPGSPEYDAMARLDSPVLPPTDGE</sequence>
<protein>
    <submittedName>
        <fullName evidence="2">Helix-turn-helix transcriptional regulator</fullName>
    </submittedName>
</protein>
<dbReference type="PANTHER" id="PTHR35010">
    <property type="entry name" value="BLL4672 PROTEIN-RELATED"/>
    <property type="match status" value="1"/>
</dbReference>
<proteinExistence type="predicted"/>
<dbReference type="EMBL" id="JAKRCV010000041">
    <property type="protein sequence ID" value="MCG7322669.1"/>
    <property type="molecule type" value="Genomic_DNA"/>
</dbReference>
<dbReference type="InterPro" id="IPR001387">
    <property type="entry name" value="Cro/C1-type_HTH"/>
</dbReference>
<dbReference type="RefSeq" id="WP_239264975.1">
    <property type="nucleotide sequence ID" value="NZ_JAKRCV010000041.1"/>
</dbReference>
<dbReference type="CDD" id="cd00093">
    <property type="entry name" value="HTH_XRE"/>
    <property type="match status" value="1"/>
</dbReference>
<evidence type="ECO:0000313" key="2">
    <source>
        <dbReference type="EMBL" id="MCG7322669.1"/>
    </source>
</evidence>
<dbReference type="InterPro" id="IPR041413">
    <property type="entry name" value="MLTR_LBD"/>
</dbReference>
<accession>A0ABS9Q463</accession>
<dbReference type="InterPro" id="IPR010982">
    <property type="entry name" value="Lambda_DNA-bd_dom_sf"/>
</dbReference>
<reference evidence="2 3" key="1">
    <citation type="submission" date="2022-02" db="EMBL/GenBank/DDBJ databases">
        <title>Uncovering new skin microbiome diversity through culturing and metagenomics.</title>
        <authorList>
            <person name="Conlan S."/>
            <person name="Deming C."/>
            <person name="Nisc Comparative Sequencing Program N."/>
            <person name="Segre J.A."/>
        </authorList>
    </citation>
    <scope>NUCLEOTIDE SEQUENCE [LARGE SCALE GENOMIC DNA]</scope>
    <source>
        <strain evidence="2 3">ACRQZ</strain>
    </source>
</reference>
<dbReference type="Gene3D" id="3.30.450.180">
    <property type="match status" value="1"/>
</dbReference>
<dbReference type="SMART" id="SM00530">
    <property type="entry name" value="HTH_XRE"/>
    <property type="match status" value="1"/>
</dbReference>
<evidence type="ECO:0000313" key="3">
    <source>
        <dbReference type="Proteomes" id="UP001521931"/>
    </source>
</evidence>
<organism evidence="2 3">
    <name type="scientific">Arsenicicoccus bolidensis</name>
    <dbReference type="NCBI Taxonomy" id="229480"/>
    <lineage>
        <taxon>Bacteria</taxon>
        <taxon>Bacillati</taxon>
        <taxon>Actinomycetota</taxon>
        <taxon>Actinomycetes</taxon>
        <taxon>Micrococcales</taxon>
        <taxon>Intrasporangiaceae</taxon>
        <taxon>Arsenicicoccus</taxon>
    </lineage>
</organism>
<dbReference type="PROSITE" id="PS50943">
    <property type="entry name" value="HTH_CROC1"/>
    <property type="match status" value="1"/>
</dbReference>
<keyword evidence="3" id="KW-1185">Reference proteome</keyword>
<dbReference type="Proteomes" id="UP001521931">
    <property type="component" value="Unassembled WGS sequence"/>
</dbReference>